<feature type="transmembrane region" description="Helical" evidence="5">
    <location>
        <begin position="133"/>
        <end position="154"/>
    </location>
</feature>
<evidence type="ECO:0000256" key="4">
    <source>
        <dbReference type="ARBA" id="ARBA00023136"/>
    </source>
</evidence>
<reference evidence="6 7" key="1">
    <citation type="submission" date="2015-04" db="EMBL/GenBank/DDBJ databases">
        <authorList>
            <person name="Syromyatnikov M.Y."/>
            <person name="Popov V.N."/>
        </authorList>
    </citation>
    <scope>NUCLEOTIDE SEQUENCE [LARGE SCALE GENOMIC DNA]</scope>
</reference>
<dbReference type="GO" id="GO:0016020">
    <property type="term" value="C:membrane"/>
    <property type="evidence" value="ECO:0007669"/>
    <property type="project" value="UniProtKB-SubCell"/>
</dbReference>
<evidence type="ECO:0000256" key="3">
    <source>
        <dbReference type="ARBA" id="ARBA00022989"/>
    </source>
</evidence>
<keyword evidence="4 5" id="KW-0472">Membrane</keyword>
<dbReference type="Proteomes" id="UP000183832">
    <property type="component" value="Unassembled WGS sequence"/>
</dbReference>
<protein>
    <submittedName>
        <fullName evidence="6">CLUMA_CG013229, isoform A</fullName>
    </submittedName>
</protein>
<feature type="transmembrane region" description="Helical" evidence="5">
    <location>
        <begin position="21"/>
        <end position="43"/>
    </location>
</feature>
<evidence type="ECO:0000313" key="7">
    <source>
        <dbReference type="Proteomes" id="UP000183832"/>
    </source>
</evidence>
<organism evidence="6 7">
    <name type="scientific">Clunio marinus</name>
    <dbReference type="NCBI Taxonomy" id="568069"/>
    <lineage>
        <taxon>Eukaryota</taxon>
        <taxon>Metazoa</taxon>
        <taxon>Ecdysozoa</taxon>
        <taxon>Arthropoda</taxon>
        <taxon>Hexapoda</taxon>
        <taxon>Insecta</taxon>
        <taxon>Pterygota</taxon>
        <taxon>Neoptera</taxon>
        <taxon>Endopterygota</taxon>
        <taxon>Diptera</taxon>
        <taxon>Nematocera</taxon>
        <taxon>Chironomoidea</taxon>
        <taxon>Chironomidae</taxon>
        <taxon>Clunio</taxon>
    </lineage>
</organism>
<dbReference type="AlphaFoldDB" id="A0A1J1IN74"/>
<dbReference type="Pfam" id="PF10242">
    <property type="entry name" value="L_HMGIC_fpl"/>
    <property type="match status" value="1"/>
</dbReference>
<dbReference type="InterPro" id="IPR019372">
    <property type="entry name" value="LHFPL"/>
</dbReference>
<dbReference type="PANTHER" id="PTHR12489">
    <property type="entry name" value="LIPOMA HMGIC FUSION PARTNER-LIKE PROTEIN"/>
    <property type="match status" value="1"/>
</dbReference>
<sequence length="226" mass="25235">MAPPRKKEMCYVIISARSLTWFLLTIFATMLAMVSLFTPYWLIAPNPSEIEAGNHTILRFPSFGLSSRCKKISSGDFECSTFPLTTANEIFPLCWKISYIFMAVGFFILGVTSVFSLLSFCRQSLFGKSLHSVTGSLQILSGIFVMVAIFTYPIGWDAERVAVVCHDISPFYPGECSLGYSFYSSILLIITSFICGFLSLKAEKASMNPSIQRRIEEGNERLVFAP</sequence>
<accession>A0A1J1IN74</accession>
<feature type="transmembrane region" description="Helical" evidence="5">
    <location>
        <begin position="180"/>
        <end position="200"/>
    </location>
</feature>
<proteinExistence type="predicted"/>
<dbReference type="Gene3D" id="1.20.140.150">
    <property type="match status" value="1"/>
</dbReference>
<evidence type="ECO:0000256" key="2">
    <source>
        <dbReference type="ARBA" id="ARBA00022692"/>
    </source>
</evidence>
<dbReference type="OrthoDB" id="10048434at2759"/>
<name>A0A1J1IN74_9DIPT</name>
<comment type="subcellular location">
    <subcellularLocation>
        <location evidence="1">Membrane</location>
        <topology evidence="1">Multi-pass membrane protein</topology>
    </subcellularLocation>
</comment>
<feature type="transmembrane region" description="Helical" evidence="5">
    <location>
        <begin position="97"/>
        <end position="121"/>
    </location>
</feature>
<evidence type="ECO:0000256" key="5">
    <source>
        <dbReference type="SAM" id="Phobius"/>
    </source>
</evidence>
<keyword evidence="7" id="KW-1185">Reference proteome</keyword>
<evidence type="ECO:0000313" key="6">
    <source>
        <dbReference type="EMBL" id="CRK99929.1"/>
    </source>
</evidence>
<dbReference type="EMBL" id="CVRI01000054">
    <property type="protein sequence ID" value="CRK99929.1"/>
    <property type="molecule type" value="Genomic_DNA"/>
</dbReference>
<keyword evidence="3 5" id="KW-1133">Transmembrane helix</keyword>
<evidence type="ECO:0000256" key="1">
    <source>
        <dbReference type="ARBA" id="ARBA00004141"/>
    </source>
</evidence>
<dbReference type="PANTHER" id="PTHR12489:SF19">
    <property type="entry name" value="LHFPL TETRASPAN SUBFAMILY MEMBER 2 PROTEIN"/>
    <property type="match status" value="1"/>
</dbReference>
<keyword evidence="2 5" id="KW-0812">Transmembrane</keyword>
<gene>
    <name evidence="6" type="ORF">CLUMA_CG013229</name>
</gene>
<dbReference type="STRING" id="568069.A0A1J1IN74"/>